<accession>A0ABU9Z537</accession>
<evidence type="ECO:0000313" key="3">
    <source>
        <dbReference type="Proteomes" id="UP001404845"/>
    </source>
</evidence>
<dbReference type="RefSeq" id="WP_200672085.1">
    <property type="nucleotide sequence ID" value="NZ_JACWCW010000106.1"/>
</dbReference>
<gene>
    <name evidence="2" type="ORF">PUR21_01530</name>
</gene>
<feature type="domain" description="Antitoxin-like ribbon-helix-helix" evidence="1">
    <location>
        <begin position="53"/>
        <end position="86"/>
    </location>
</feature>
<sequence length="87" mass="9570">MGKDRLSLTSLSDRLARKPVVDEAPTPSAILADSRTAATRRVQIIVRMSASERKALRQIALDQDTTAQALAEEAIRDVLNRHGYKPS</sequence>
<keyword evidence="3" id="KW-1185">Reference proteome</keyword>
<dbReference type="EMBL" id="JAQYXL010000001">
    <property type="protein sequence ID" value="MEN3226365.1"/>
    <property type="molecule type" value="Genomic_DNA"/>
</dbReference>
<proteinExistence type="predicted"/>
<organism evidence="2 3">
    <name type="scientific">Methylorubrum rhodesianum</name>
    <dbReference type="NCBI Taxonomy" id="29427"/>
    <lineage>
        <taxon>Bacteria</taxon>
        <taxon>Pseudomonadati</taxon>
        <taxon>Pseudomonadota</taxon>
        <taxon>Alphaproteobacteria</taxon>
        <taxon>Hyphomicrobiales</taxon>
        <taxon>Methylobacteriaceae</taxon>
        <taxon>Methylorubrum</taxon>
    </lineage>
</organism>
<protein>
    <recommendedName>
        <fullName evidence="1">Antitoxin-like ribbon-helix-helix domain-containing protein</fullName>
    </recommendedName>
</protein>
<dbReference type="InterPro" id="IPR046765">
    <property type="entry name" value="Antitox_RHH"/>
</dbReference>
<evidence type="ECO:0000313" key="2">
    <source>
        <dbReference type="EMBL" id="MEN3226365.1"/>
    </source>
</evidence>
<dbReference type="Pfam" id="PF20605">
    <property type="entry name" value="Antitox_RHH"/>
    <property type="match status" value="1"/>
</dbReference>
<dbReference type="Proteomes" id="UP001404845">
    <property type="component" value="Unassembled WGS sequence"/>
</dbReference>
<evidence type="ECO:0000259" key="1">
    <source>
        <dbReference type="Pfam" id="PF20605"/>
    </source>
</evidence>
<comment type="caution">
    <text evidence="2">The sequence shown here is derived from an EMBL/GenBank/DDBJ whole genome shotgun (WGS) entry which is preliminary data.</text>
</comment>
<name>A0ABU9Z537_9HYPH</name>
<reference evidence="2 3" key="1">
    <citation type="journal article" date="2023" name="PLoS ONE">
        <title>Complete genome assembly of Hawai'i environmental nontuberculous mycobacteria reveals unexpected co-isolation with methylobacteria.</title>
        <authorList>
            <person name="Hendrix J."/>
            <person name="Epperson L.E."/>
            <person name="Tong E.I."/>
            <person name="Chan Y.L."/>
            <person name="Hasan N.A."/>
            <person name="Dawrs S.N."/>
            <person name="Norton G.J."/>
            <person name="Virdi R."/>
            <person name="Crooks J.L."/>
            <person name="Chan E.D."/>
            <person name="Honda J.R."/>
            <person name="Strong M."/>
        </authorList>
    </citation>
    <scope>NUCLEOTIDE SEQUENCE [LARGE SCALE GENOMIC DNA]</scope>
    <source>
        <strain evidence="2 3">NJH_HI01</strain>
    </source>
</reference>